<geneLocation type="plasmid" evidence="2">
    <name>pARN3</name>
</geneLocation>
<dbReference type="EMBL" id="AJ748322">
    <property type="protein sequence ID" value="CAG38185.1"/>
    <property type="molecule type" value="Genomic_DNA"/>
</dbReference>
<proteinExistence type="predicted"/>
<keyword evidence="1" id="KW-1133">Transmembrane helix</keyword>
<feature type="transmembrane region" description="Helical" evidence="1">
    <location>
        <begin position="300"/>
        <end position="324"/>
    </location>
</feature>
<organism evidence="2">
    <name type="scientific">Saccharolobus islandicus</name>
    <name type="common">Sulfolobus islandicus</name>
    <dbReference type="NCBI Taxonomy" id="43080"/>
    <lineage>
        <taxon>Archaea</taxon>
        <taxon>Thermoproteota</taxon>
        <taxon>Thermoprotei</taxon>
        <taxon>Sulfolobales</taxon>
        <taxon>Sulfolobaceae</taxon>
        <taxon>Saccharolobus</taxon>
    </lineage>
</organism>
<keyword evidence="1" id="KW-0472">Membrane</keyword>
<sequence length="507" mass="53717">MRKALTILLIILVLPSLLSGTENIIVLAAGGGGGGSNSLGQFISTLQTAIPAALILLAILANRYDQRYALVLFAAALASAIFLAAATGGGGVGGAVNITLVQLQVKVTGPTTVYVGNSGTYTVSWTPPMKATVIWTVIYNGTVVYNATGGTNFAYTFNEPGNYIIMASVVNQQNLAGGSGAVFVTVTNPPSPLGWLVGAITNTIEGFISKAINTIEGFVTTALQFAGAPLEWMTYSPTPNFSTSTPNASPFITTMYNEMKDFSIGLAMLFIALSIAYNAVRGAYADIVDLAGDVMYKLSVWALFFAGGLTIYTYAANFINAIIYSVAGQFLGLATTEFTLGSVTIVSLFGLDNIIPFGLGDPLSMFLALSTFLLALSLAIAMIKYAVMMAIVVTIPLWATLWIFEWTRKIAVAVVDFLIGLMIAGLIAAMTFAILASTPLGALTFILDPIAMDAQFLFTVAYFVFGLKPGEHILNSFRSSNKQQQQPVVVVEKREVETSSPPPGRYM</sequence>
<dbReference type="AlphaFoldDB" id="Q5W2W1"/>
<feature type="transmembrane region" description="Helical" evidence="1">
    <location>
        <begin position="330"/>
        <end position="351"/>
    </location>
</feature>
<evidence type="ECO:0008006" key="3">
    <source>
        <dbReference type="Google" id="ProtNLM"/>
    </source>
</evidence>
<feature type="transmembrane region" description="Helical" evidence="1">
    <location>
        <begin position="411"/>
        <end position="436"/>
    </location>
</feature>
<reference evidence="2" key="1">
    <citation type="journal article" date="2004" name="Archaea">
        <title>Genomic comparison of archaeal conjugative plasmids from Sulfolobus.</title>
        <authorList>
            <person name="Greve B."/>
            <person name="Jensen S."/>
            <person name="Bruegger K."/>
            <person name="Zillig W."/>
            <person name="Garrett R.A."/>
        </authorList>
    </citation>
    <scope>NUCLEOTIDE SEQUENCE [LARGE SCALE GENOMIC DNA]</scope>
    <source>
        <plasmid evidence="2">pARN3</plasmid>
    </source>
</reference>
<protein>
    <recommendedName>
        <fullName evidence="3">Conjugative plasmid membrane protein</fullName>
    </recommendedName>
</protein>
<feature type="transmembrane region" description="Helical" evidence="1">
    <location>
        <begin position="68"/>
        <end position="86"/>
    </location>
</feature>
<accession>Q5W2W1</accession>
<keyword evidence="2" id="KW-0614">Plasmid</keyword>
<keyword evidence="1" id="KW-0812">Transmembrane</keyword>
<feature type="transmembrane region" description="Helical" evidence="1">
    <location>
        <begin position="442"/>
        <end position="465"/>
    </location>
</feature>
<name>Q5W2W1_SACIS</name>
<evidence type="ECO:0000313" key="2">
    <source>
        <dbReference type="EMBL" id="CAG38185.1"/>
    </source>
</evidence>
<feature type="transmembrane region" description="Helical" evidence="1">
    <location>
        <begin position="262"/>
        <end position="280"/>
    </location>
</feature>
<dbReference type="RefSeq" id="WP_011225150.1">
    <property type="nucleotide sequence ID" value="NC_006423.1"/>
</dbReference>
<feature type="transmembrane region" description="Helical" evidence="1">
    <location>
        <begin position="39"/>
        <end position="61"/>
    </location>
</feature>
<evidence type="ECO:0000256" key="1">
    <source>
        <dbReference type="SAM" id="Phobius"/>
    </source>
</evidence>